<dbReference type="GeneID" id="96599640"/>
<reference evidence="2 4" key="3">
    <citation type="submission" date="2017-11" db="EMBL/GenBank/DDBJ databases">
        <title>Bacterial isolate from king chilli rhizosphere.</title>
        <authorList>
            <person name="Takhelmayum P."/>
            <person name="Sarangthem I."/>
        </authorList>
    </citation>
    <scope>NUCLEOTIDE SEQUENCE [LARGE SCALE GENOMIC DNA]</scope>
    <source>
        <strain evidence="2">T26</strain>
        <strain evidence="4">t26</strain>
    </source>
</reference>
<evidence type="ECO:0000313" key="4">
    <source>
        <dbReference type="Proteomes" id="UP000232101"/>
    </source>
</evidence>
<gene>
    <name evidence="1" type="ORF">ACZ11_15540</name>
    <name evidence="2" type="ORF">CWD94_21835</name>
</gene>
<dbReference type="OrthoDB" id="2989832at2"/>
<dbReference type="STRING" id="582475.ACZ11_15540"/>
<dbReference type="EMBL" id="LFXJ01000008">
    <property type="protein sequence ID" value="KMY30118.1"/>
    <property type="molecule type" value="Genomic_DNA"/>
</dbReference>
<comment type="caution">
    <text evidence="1">The sequence shown here is derived from an EMBL/GenBank/DDBJ whole genome shotgun (WGS) entry which is preliminary data.</text>
</comment>
<proteinExistence type="predicted"/>
<dbReference type="Proteomes" id="UP000037326">
    <property type="component" value="Unassembled WGS sequence"/>
</dbReference>
<reference evidence="3" key="2">
    <citation type="submission" date="2015-07" db="EMBL/GenBank/DDBJ databases">
        <authorList>
            <consortium name="Consortium for Microbial Forensics and Genomics (microFORGE)"/>
            <person name="Knight B.M."/>
            <person name="Roberts D.P."/>
            <person name="Lin D."/>
            <person name="Hari K."/>
            <person name="Fletcher J."/>
            <person name="Melcher U."/>
            <person name="Blagden T."/>
            <person name="Winegar R.A."/>
        </authorList>
    </citation>
    <scope>NUCLEOTIDE SEQUENCE [LARGE SCALE GENOMIC DNA]</scope>
    <source>
        <strain evidence="3">DSM 23493</strain>
    </source>
</reference>
<accession>A0A0K9F7H1</accession>
<protein>
    <submittedName>
        <fullName evidence="1">Peptidase M4</fullName>
    </submittedName>
</protein>
<name>A0A0K9F7H1_9BACI</name>
<organism evidence="1 3">
    <name type="scientific">Lysinibacillus xylanilyticus</name>
    <dbReference type="NCBI Taxonomy" id="582475"/>
    <lineage>
        <taxon>Bacteria</taxon>
        <taxon>Bacillati</taxon>
        <taxon>Bacillota</taxon>
        <taxon>Bacilli</taxon>
        <taxon>Bacillales</taxon>
        <taxon>Bacillaceae</taxon>
        <taxon>Lysinibacillus</taxon>
    </lineage>
</organism>
<dbReference type="PATRIC" id="fig|582475.4.peg.4165"/>
<evidence type="ECO:0000313" key="3">
    <source>
        <dbReference type="Proteomes" id="UP000037326"/>
    </source>
</evidence>
<evidence type="ECO:0000313" key="1">
    <source>
        <dbReference type="EMBL" id="KMY30118.1"/>
    </source>
</evidence>
<dbReference type="AlphaFoldDB" id="A0A0K9F7H1"/>
<evidence type="ECO:0000313" key="2">
    <source>
        <dbReference type="EMBL" id="PJO41631.1"/>
    </source>
</evidence>
<dbReference type="RefSeq" id="WP_049667447.1">
    <property type="nucleotide sequence ID" value="NZ_CP158849.1"/>
</dbReference>
<dbReference type="Proteomes" id="UP000232101">
    <property type="component" value="Unassembled WGS sequence"/>
</dbReference>
<reference evidence="1" key="1">
    <citation type="submission" date="2015-07" db="EMBL/GenBank/DDBJ databases">
        <title>MeaNS - Measles Nucleotide Surveillance Program.</title>
        <authorList>
            <person name="Tran T."/>
            <person name="Druce J."/>
        </authorList>
    </citation>
    <scope>NUCLEOTIDE SEQUENCE</scope>
    <source>
        <strain evidence="1">DSM 23493</strain>
    </source>
</reference>
<dbReference type="EMBL" id="PHQY01000665">
    <property type="protein sequence ID" value="PJO41631.1"/>
    <property type="molecule type" value="Genomic_DNA"/>
</dbReference>
<sequence length="104" mass="11438">MKLRDFLIGVATGLAAAVIVKEASEKVSPYVPAGQVLENIKKEFKKDSPIDGSWIFMKTDNFSNGIMTIPVYRGGISRMHEGEMQTFEFAADARSGVVVELQEV</sequence>